<dbReference type="Pfam" id="PF25343">
    <property type="entry name" value="PH_UBFD1_C"/>
    <property type="match status" value="1"/>
</dbReference>
<feature type="domain" description="Ubiquitin-like" evidence="2">
    <location>
        <begin position="48"/>
        <end position="118"/>
    </location>
</feature>
<dbReference type="InterPro" id="IPR019954">
    <property type="entry name" value="Ubiquitin_CS"/>
</dbReference>
<dbReference type="CDD" id="cd17047">
    <property type="entry name" value="Ubl_UBFD1"/>
    <property type="match status" value="1"/>
</dbReference>
<dbReference type="Proteomes" id="UP001244341">
    <property type="component" value="Chromosome 7b"/>
</dbReference>
<dbReference type="SUPFAM" id="SSF54236">
    <property type="entry name" value="Ubiquitin-like"/>
    <property type="match status" value="1"/>
</dbReference>
<name>A0ABY8U8F3_TETOB</name>
<dbReference type="PROSITE" id="PS00299">
    <property type="entry name" value="UBIQUITIN_1"/>
    <property type="match status" value="1"/>
</dbReference>
<dbReference type="PROSITE" id="PS50053">
    <property type="entry name" value="UBIQUITIN_2"/>
    <property type="match status" value="1"/>
</dbReference>
<organism evidence="3 4">
    <name type="scientific">Tetradesmus obliquus</name>
    <name type="common">Green alga</name>
    <name type="synonym">Acutodesmus obliquus</name>
    <dbReference type="NCBI Taxonomy" id="3088"/>
    <lineage>
        <taxon>Eukaryota</taxon>
        <taxon>Viridiplantae</taxon>
        <taxon>Chlorophyta</taxon>
        <taxon>core chlorophytes</taxon>
        <taxon>Chlorophyceae</taxon>
        <taxon>CS clade</taxon>
        <taxon>Sphaeropleales</taxon>
        <taxon>Scenedesmaceae</taxon>
        <taxon>Tetradesmus</taxon>
    </lineage>
</organism>
<feature type="compositionally biased region" description="Low complexity" evidence="1">
    <location>
        <begin position="21"/>
        <end position="32"/>
    </location>
</feature>
<dbReference type="InterPro" id="IPR039120">
    <property type="entry name" value="UBFD1"/>
</dbReference>
<reference evidence="3 4" key="1">
    <citation type="submission" date="2023-05" db="EMBL/GenBank/DDBJ databases">
        <title>A 100% complete, gapless, phased diploid assembly of the Scenedesmus obliquus UTEX 3031 genome.</title>
        <authorList>
            <person name="Biondi T.C."/>
            <person name="Hanschen E.R."/>
            <person name="Kwon T."/>
            <person name="Eng W."/>
            <person name="Kruse C.P.S."/>
            <person name="Koehler S.I."/>
            <person name="Kunde Y."/>
            <person name="Gleasner C.D."/>
            <person name="You Mak K.T."/>
            <person name="Polle J."/>
            <person name="Hovde B.T."/>
            <person name="Starkenburg S.R."/>
        </authorList>
    </citation>
    <scope>NUCLEOTIDE SEQUENCE [LARGE SCALE GENOMIC DNA]</scope>
    <source>
        <strain evidence="3 4">DOE0152z</strain>
    </source>
</reference>
<feature type="region of interest" description="Disordered" evidence="1">
    <location>
        <begin position="1"/>
        <end position="49"/>
    </location>
</feature>
<dbReference type="EMBL" id="CP126214">
    <property type="protein sequence ID" value="WIA16321.1"/>
    <property type="molecule type" value="Genomic_DNA"/>
</dbReference>
<evidence type="ECO:0000259" key="2">
    <source>
        <dbReference type="PROSITE" id="PS50053"/>
    </source>
</evidence>
<evidence type="ECO:0000256" key="1">
    <source>
        <dbReference type="SAM" id="MobiDB-lite"/>
    </source>
</evidence>
<evidence type="ECO:0000313" key="3">
    <source>
        <dbReference type="EMBL" id="WIA16321.1"/>
    </source>
</evidence>
<dbReference type="Pfam" id="PF00240">
    <property type="entry name" value="ubiquitin"/>
    <property type="match status" value="1"/>
</dbReference>
<dbReference type="InterPro" id="IPR057455">
    <property type="entry name" value="UBFD1_C"/>
</dbReference>
<accession>A0ABY8U8F3</accession>
<dbReference type="SMART" id="SM00213">
    <property type="entry name" value="UBQ"/>
    <property type="match status" value="1"/>
</dbReference>
<gene>
    <name evidence="3" type="ORF">OEZ85_013020</name>
</gene>
<proteinExistence type="predicted"/>
<sequence length="280" mass="29555">MADVAAPEVDSKAAETAAVVQESSKAAPQAEAAEQKDTGTAPEQQDTPQVTFKVQYGKSSAELKRPASSTVADLKAEVEKALAIPPSKQKLMYKGLLKDDAATLQKVGIKNGAKVLLIGSSEADIAAAKASAASSSGGAGGMAWDAPKQDEDITKQPQHAKVIAKGVPEEAMPGIAERQVPLPDSLLNFNGLYNSQGSKVRLTFKPESQQLWIASTTTTQKLPYGSIGKIESWPIAEHPGYSVVSLGLGAGSSSRYWLYFFPSQYVSGIKIRLIGLRALI</sequence>
<protein>
    <recommendedName>
        <fullName evidence="2">Ubiquitin-like domain-containing protein</fullName>
    </recommendedName>
</protein>
<dbReference type="PANTHER" id="PTHR16470">
    <property type="entry name" value="UBIQUITIN DOMAIN-CONTAINING PROTEIN UBFD1"/>
    <property type="match status" value="1"/>
</dbReference>
<evidence type="ECO:0000313" key="4">
    <source>
        <dbReference type="Proteomes" id="UP001244341"/>
    </source>
</evidence>
<dbReference type="Gene3D" id="3.10.20.90">
    <property type="entry name" value="Phosphatidylinositol 3-kinase Catalytic Subunit, Chain A, domain 1"/>
    <property type="match status" value="1"/>
</dbReference>
<dbReference type="PANTHER" id="PTHR16470:SF0">
    <property type="entry name" value="UBIQUITIN DOMAIN-CONTAINING PROTEIN UBFD1"/>
    <property type="match status" value="1"/>
</dbReference>
<dbReference type="InterPro" id="IPR000626">
    <property type="entry name" value="Ubiquitin-like_dom"/>
</dbReference>
<dbReference type="InterPro" id="IPR029071">
    <property type="entry name" value="Ubiquitin-like_domsf"/>
</dbReference>
<keyword evidence="4" id="KW-1185">Reference proteome</keyword>